<sequence length="79" mass="8402">MVFIALLYSPCVLFAQGKSISGTVTDNVGEPIIGASILLKGTTNGIITDLDGKFTLHNVPKNGIISISFIGFKECIERC</sequence>
<comment type="caution">
    <text evidence="1">The sequence shown here is derived from an EMBL/GenBank/DDBJ whole genome shotgun (WGS) entry which is preliminary data.</text>
</comment>
<name>W4UWR3_9BACE</name>
<evidence type="ECO:0000313" key="2">
    <source>
        <dbReference type="Proteomes" id="UP000019131"/>
    </source>
</evidence>
<organism evidence="1 2">
    <name type="scientific">Bacteroides reticulotermitis JCM 10512</name>
    <dbReference type="NCBI Taxonomy" id="1445607"/>
    <lineage>
        <taxon>Bacteria</taxon>
        <taxon>Pseudomonadati</taxon>
        <taxon>Bacteroidota</taxon>
        <taxon>Bacteroidia</taxon>
        <taxon>Bacteroidales</taxon>
        <taxon>Bacteroidaceae</taxon>
        <taxon>Bacteroides</taxon>
    </lineage>
</organism>
<reference evidence="1 2" key="1">
    <citation type="journal article" date="2014" name="Genome Announc.">
        <title>Draft Genome Sequence of Bacteroides reticulotermitis Strain JCM 10512T, Isolated from the Gut of a Termite.</title>
        <authorList>
            <person name="Yuki M."/>
            <person name="Oshima K."/>
            <person name="Suda W."/>
            <person name="Sakamoto M."/>
            <person name="Iida T."/>
            <person name="Hattori M."/>
            <person name="Ohkuma M."/>
        </authorList>
    </citation>
    <scope>NUCLEOTIDE SEQUENCE [LARGE SCALE GENOMIC DNA]</scope>
    <source>
        <strain evidence="1 2">JCM 10512</strain>
    </source>
</reference>
<dbReference type="SUPFAM" id="SSF49464">
    <property type="entry name" value="Carboxypeptidase regulatory domain-like"/>
    <property type="match status" value="1"/>
</dbReference>
<dbReference type="InterPro" id="IPR008969">
    <property type="entry name" value="CarboxyPept-like_regulatory"/>
</dbReference>
<dbReference type="Pfam" id="PF13715">
    <property type="entry name" value="CarbopepD_reg_2"/>
    <property type="match status" value="1"/>
</dbReference>
<proteinExistence type="predicted"/>
<gene>
    <name evidence="1" type="ORF">JCM10512_3303</name>
</gene>
<accession>W4UWR3</accession>
<evidence type="ECO:0000313" key="1">
    <source>
        <dbReference type="EMBL" id="GAE84924.1"/>
    </source>
</evidence>
<protein>
    <submittedName>
        <fullName evidence="1">TonB-dependent receptor</fullName>
    </submittedName>
</protein>
<dbReference type="EMBL" id="BAIV01000021">
    <property type="protein sequence ID" value="GAE84924.1"/>
    <property type="molecule type" value="Genomic_DNA"/>
</dbReference>
<dbReference type="AlphaFoldDB" id="W4UWR3"/>
<dbReference type="STRING" id="1445607.JCM10512_3303"/>
<keyword evidence="2" id="KW-1185">Reference proteome</keyword>
<keyword evidence="1" id="KW-0675">Receptor</keyword>
<dbReference type="Gene3D" id="2.60.40.1120">
    <property type="entry name" value="Carboxypeptidase-like, regulatory domain"/>
    <property type="match status" value="1"/>
</dbReference>
<dbReference type="Proteomes" id="UP000019131">
    <property type="component" value="Unassembled WGS sequence"/>
</dbReference>